<dbReference type="EMBL" id="QJVC01000002">
    <property type="protein sequence ID" value="PYI39566.1"/>
    <property type="molecule type" value="Genomic_DNA"/>
</dbReference>
<dbReference type="OrthoDB" id="4709704at2"/>
<comment type="caution">
    <text evidence="1">The sequence shown here is derived from an EMBL/GenBank/DDBJ whole genome shotgun (WGS) entry which is preliminary data.</text>
</comment>
<proteinExistence type="predicted"/>
<accession>A0A2V5JMW5</accession>
<reference evidence="1 2" key="1">
    <citation type="submission" date="2018-05" db="EMBL/GenBank/DDBJ databases">
        <title>Genetic diversity of glacier-inhabiting Cryobacterium bacteria in China and description of Cryobacterium mengkeensis sp. nov. and Arthrobacter glacialis sp. nov.</title>
        <authorList>
            <person name="Liu Q."/>
            <person name="Xin Y.-H."/>
        </authorList>
    </citation>
    <scope>NUCLEOTIDE SEQUENCE [LARGE SCALE GENOMIC DNA]</scope>
    <source>
        <strain evidence="1 2">B7</strain>
    </source>
</reference>
<gene>
    <name evidence="1" type="ORF">CVS30_02410</name>
</gene>
<evidence type="ECO:0000313" key="1">
    <source>
        <dbReference type="EMBL" id="PYI39566.1"/>
    </source>
</evidence>
<dbReference type="AlphaFoldDB" id="A0A2V5JMW5"/>
<evidence type="ECO:0000313" key="2">
    <source>
        <dbReference type="Proteomes" id="UP000247980"/>
    </source>
</evidence>
<dbReference type="RefSeq" id="WP_110483740.1">
    <property type="nucleotide sequence ID" value="NZ_QJVC01000002.1"/>
</dbReference>
<name>A0A2V5JMW5_9MICC</name>
<organism evidence="1 2">
    <name type="scientific">Arthrobacter psychrolactophilus</name>
    <dbReference type="NCBI Taxonomy" id="92442"/>
    <lineage>
        <taxon>Bacteria</taxon>
        <taxon>Bacillati</taxon>
        <taxon>Actinomycetota</taxon>
        <taxon>Actinomycetes</taxon>
        <taxon>Micrococcales</taxon>
        <taxon>Micrococcaceae</taxon>
        <taxon>Arthrobacter</taxon>
    </lineage>
</organism>
<protein>
    <submittedName>
        <fullName evidence="1">Uncharacterized protein</fullName>
    </submittedName>
</protein>
<sequence>MNQSPSLCSSDRLWNFVFVKRCKITLLFHHAPDGGLCTVLARRQTARHLPCAGRIWANGPAGCRQDLLQELIADIFPRWTERVTGAMADAPTKADRILAYALAHVDLVAEGARAVGFALATLAPGLALDSRWT</sequence>
<dbReference type="Proteomes" id="UP000247980">
    <property type="component" value="Unassembled WGS sequence"/>
</dbReference>
<keyword evidence="2" id="KW-1185">Reference proteome</keyword>